<proteinExistence type="predicted"/>
<dbReference type="Pfam" id="PF14379">
    <property type="entry name" value="Myb_CC_LHEQLE"/>
    <property type="match status" value="1"/>
</dbReference>
<dbReference type="ExpressionAtlas" id="M8BP62">
    <property type="expression patterns" value="baseline"/>
</dbReference>
<evidence type="ECO:0000259" key="1">
    <source>
        <dbReference type="Pfam" id="PF14379"/>
    </source>
</evidence>
<evidence type="ECO:0000313" key="2">
    <source>
        <dbReference type="EnsemblPlants" id="EMT23744"/>
    </source>
</evidence>
<dbReference type="EnsemblPlants" id="EMT23744">
    <property type="protein sequence ID" value="EMT23744"/>
    <property type="gene ID" value="F775_24395"/>
</dbReference>
<protein>
    <recommendedName>
        <fullName evidence="1">MYB-CC type transcription factor LHEQLE-containing domain-containing protein</fullName>
    </recommendedName>
</protein>
<sequence length="123" mass="13513">MARGESCNNHPLIVTAPAFSLRILLSARRASLFVEIQRRLQVRIEEQGKRVQKMFEDQLKASRNGAPAADPNVVLLPMAVPAEQYGEEEDAVFVDVIHDDDGGEVQISSVASGSYAYDDELAL</sequence>
<name>M8BP62_AEGTA</name>
<accession>M8BP62</accession>
<dbReference type="AlphaFoldDB" id="M8BP62"/>
<organism evidence="2">
    <name type="scientific">Aegilops tauschii</name>
    <name type="common">Tausch's goatgrass</name>
    <name type="synonym">Aegilops squarrosa</name>
    <dbReference type="NCBI Taxonomy" id="37682"/>
    <lineage>
        <taxon>Eukaryota</taxon>
        <taxon>Viridiplantae</taxon>
        <taxon>Streptophyta</taxon>
        <taxon>Embryophyta</taxon>
        <taxon>Tracheophyta</taxon>
        <taxon>Spermatophyta</taxon>
        <taxon>Magnoliopsida</taxon>
        <taxon>Liliopsida</taxon>
        <taxon>Poales</taxon>
        <taxon>Poaceae</taxon>
        <taxon>BOP clade</taxon>
        <taxon>Pooideae</taxon>
        <taxon>Triticodae</taxon>
        <taxon>Triticeae</taxon>
        <taxon>Triticinae</taxon>
        <taxon>Aegilops</taxon>
    </lineage>
</organism>
<feature type="domain" description="MYB-CC type transcription factor LHEQLE-containing" evidence="1">
    <location>
        <begin position="34"/>
        <end position="60"/>
    </location>
</feature>
<reference evidence="2" key="1">
    <citation type="submission" date="2015-06" db="UniProtKB">
        <authorList>
            <consortium name="EnsemblPlants"/>
        </authorList>
    </citation>
    <scope>IDENTIFICATION</scope>
</reference>
<dbReference type="InterPro" id="IPR025756">
    <property type="entry name" value="Myb_CC_LHEQLE"/>
</dbReference>